<feature type="domain" description="C2H2-type" evidence="11">
    <location>
        <begin position="621"/>
        <end position="650"/>
    </location>
</feature>
<evidence type="ECO:0000256" key="9">
    <source>
        <dbReference type="PROSITE-ProRule" id="PRU00042"/>
    </source>
</evidence>
<evidence type="ECO:0000256" key="4">
    <source>
        <dbReference type="ARBA" id="ARBA00022833"/>
    </source>
</evidence>
<accession>A0A1E3QBG1</accession>
<dbReference type="Proteomes" id="UP000094385">
    <property type="component" value="Unassembled WGS sequence"/>
</dbReference>
<dbReference type="OrthoDB" id="1095242at2759"/>
<feature type="region of interest" description="Disordered" evidence="10">
    <location>
        <begin position="581"/>
        <end position="620"/>
    </location>
</feature>
<evidence type="ECO:0000256" key="2">
    <source>
        <dbReference type="ARBA" id="ARBA00022723"/>
    </source>
</evidence>
<keyword evidence="13" id="KW-1185">Reference proteome</keyword>
<feature type="region of interest" description="Disordered" evidence="10">
    <location>
        <begin position="451"/>
        <end position="495"/>
    </location>
</feature>
<evidence type="ECO:0000259" key="11">
    <source>
        <dbReference type="PROSITE" id="PS50157"/>
    </source>
</evidence>
<sequence>MLAPNQLAVPDLAAAAVTATAPDTRPETFMMSAEAQELLSPETINALKEVDRLKIFLASAPAQMVPKEMFNRFQLPTQEYVTCVLWNGVFYITGTDIVRCLTFRFQAFGRPVKNPKKFEEGIFSDLRNLKPGNDDALLEEPKSPFLELLYKNNCIRTQKKQKVFNWFSVPHDRLFLDALERDLKRESLKQETTTEAVSEPALSFQFDPNQTLFEQLMKALQQSASSAIIAERMLDSYNAGPAAASWDMGPPPLPAPAATSATVSVIPSDVIARSITNSPADTTDRSQEFKQELGSVSIDGQFVAPDYSGVYSADSTMPIPQGTLLNRHYIADEASSPAPSFESSVLDDPFDPRASIPFEPMTPDTQHSVLSYKDPQYIDPSYFSSQNDLDSQHDFYVSNHSRHSPHRTGHMQYPPQPSYNSANTALGGRKMANPLYPVNLLSGSPVYKQRRRRSATNPFLSSINSNPYPSQRRVVSSASVAGTRVTSPAPSMMSTMSEPTMMPMHHHMHKSATLQQRHRQHRRHFQQPEDEYDNESEYLVDDYSQYLDYDSANDLLSQQYVVPHPSQQLQYPGYPVNDLMQPPSMTAGGPVKTKKSRPELRDPYPVSSVNGASSSSGRKTHTCPITSCGRMFTRLEHLKRHVRTHTKERPYTCKICGKGFSRSDNLAQHRRTHDKMTVLSEDQVAAAAAAAARQARQQQHQQQDAYYRQDSVEFEQDDGRELYSEQVHGAQLRHSVEDEDDDEELEHVRRMPHHRRHHSQHHTSRAETPASRYQQQPQSQVQFSQQAYYSDVGSQSPSIVDVEDDEEQEIDDDDHDGSEYMRYHHYNDSSNSLYQKQQAGYRGIEANELEY</sequence>
<organism evidence="12 13">
    <name type="scientific">Lipomyces starkeyi NRRL Y-11557</name>
    <dbReference type="NCBI Taxonomy" id="675824"/>
    <lineage>
        <taxon>Eukaryota</taxon>
        <taxon>Fungi</taxon>
        <taxon>Dikarya</taxon>
        <taxon>Ascomycota</taxon>
        <taxon>Saccharomycotina</taxon>
        <taxon>Lipomycetes</taxon>
        <taxon>Lipomycetales</taxon>
        <taxon>Lipomycetaceae</taxon>
        <taxon>Lipomyces</taxon>
    </lineage>
</organism>
<dbReference type="InterPro" id="IPR036236">
    <property type="entry name" value="Znf_C2H2_sf"/>
</dbReference>
<keyword evidence="4" id="KW-0862">Zinc</keyword>
<dbReference type="Gene3D" id="3.30.160.60">
    <property type="entry name" value="Classic Zinc Finger"/>
    <property type="match status" value="2"/>
</dbReference>
<evidence type="ECO:0000256" key="6">
    <source>
        <dbReference type="ARBA" id="ARBA00023163"/>
    </source>
</evidence>
<dbReference type="InterPro" id="IPR003120">
    <property type="entry name" value="Ste12"/>
</dbReference>
<reference evidence="12 13" key="1">
    <citation type="journal article" date="2016" name="Proc. Natl. Acad. Sci. U.S.A.">
        <title>Comparative genomics of biotechnologically important yeasts.</title>
        <authorList>
            <person name="Riley R."/>
            <person name="Haridas S."/>
            <person name="Wolfe K.H."/>
            <person name="Lopes M.R."/>
            <person name="Hittinger C.T."/>
            <person name="Goeker M."/>
            <person name="Salamov A.A."/>
            <person name="Wisecaver J.H."/>
            <person name="Long T.M."/>
            <person name="Calvey C.H."/>
            <person name="Aerts A.L."/>
            <person name="Barry K.W."/>
            <person name="Choi C."/>
            <person name="Clum A."/>
            <person name="Coughlan A.Y."/>
            <person name="Deshpande S."/>
            <person name="Douglass A.P."/>
            <person name="Hanson S.J."/>
            <person name="Klenk H.-P."/>
            <person name="LaButti K.M."/>
            <person name="Lapidus A."/>
            <person name="Lindquist E.A."/>
            <person name="Lipzen A.M."/>
            <person name="Meier-Kolthoff J.P."/>
            <person name="Ohm R.A."/>
            <person name="Otillar R.P."/>
            <person name="Pangilinan J.L."/>
            <person name="Peng Y."/>
            <person name="Rokas A."/>
            <person name="Rosa C.A."/>
            <person name="Scheuner C."/>
            <person name="Sibirny A.A."/>
            <person name="Slot J.C."/>
            <person name="Stielow J.B."/>
            <person name="Sun H."/>
            <person name="Kurtzman C.P."/>
            <person name="Blackwell M."/>
            <person name="Grigoriev I.V."/>
            <person name="Jeffries T.W."/>
        </authorList>
    </citation>
    <scope>NUCLEOTIDE SEQUENCE [LARGE SCALE GENOMIC DNA]</scope>
    <source>
        <strain evidence="12 13">NRRL Y-11557</strain>
    </source>
</reference>
<evidence type="ECO:0000256" key="1">
    <source>
        <dbReference type="ARBA" id="ARBA00004123"/>
    </source>
</evidence>
<dbReference type="GO" id="GO:0003700">
    <property type="term" value="F:DNA-binding transcription factor activity"/>
    <property type="evidence" value="ECO:0007669"/>
    <property type="project" value="InterPro"/>
</dbReference>
<evidence type="ECO:0000256" key="8">
    <source>
        <dbReference type="ARBA" id="ARBA00024345"/>
    </source>
</evidence>
<dbReference type="GO" id="GO:1990527">
    <property type="term" value="C:Tec1p-Ste12p-Dig1p complex"/>
    <property type="evidence" value="ECO:0007669"/>
    <property type="project" value="TreeGrafter"/>
</dbReference>
<evidence type="ECO:0000256" key="3">
    <source>
        <dbReference type="ARBA" id="ARBA00022771"/>
    </source>
</evidence>
<feature type="compositionally biased region" description="Low complexity" evidence="10">
    <location>
        <begin position="472"/>
        <end position="495"/>
    </location>
</feature>
<evidence type="ECO:0000256" key="5">
    <source>
        <dbReference type="ARBA" id="ARBA00023015"/>
    </source>
</evidence>
<dbReference type="InterPro" id="IPR052127">
    <property type="entry name" value="STE12_transcription_factor"/>
</dbReference>
<dbReference type="FunFam" id="3.30.160.60:FF:002343">
    <property type="entry name" value="Zinc finger protein 33A"/>
    <property type="match status" value="1"/>
</dbReference>
<feature type="compositionally biased region" description="Polar residues" evidence="10">
    <location>
        <begin position="455"/>
        <end position="469"/>
    </location>
</feature>
<dbReference type="PROSITE" id="PS50157">
    <property type="entry name" value="ZINC_FINGER_C2H2_2"/>
    <property type="match status" value="2"/>
</dbReference>
<feature type="compositionally biased region" description="Low complexity" evidence="10">
    <location>
        <begin position="773"/>
        <end position="790"/>
    </location>
</feature>
<keyword evidence="2" id="KW-0479">Metal-binding</keyword>
<feature type="compositionally biased region" description="Acidic residues" evidence="10">
    <location>
        <begin position="801"/>
        <end position="816"/>
    </location>
</feature>
<dbReference type="AlphaFoldDB" id="A0A1E3QBG1"/>
<dbReference type="SUPFAM" id="SSF57667">
    <property type="entry name" value="beta-beta-alpha zinc fingers"/>
    <property type="match status" value="1"/>
</dbReference>
<dbReference type="Pfam" id="PF00096">
    <property type="entry name" value="zf-C2H2"/>
    <property type="match status" value="2"/>
</dbReference>
<proteinExistence type="inferred from homology"/>
<keyword evidence="6" id="KW-0804">Transcription</keyword>
<keyword evidence="5" id="KW-0805">Transcription regulation</keyword>
<dbReference type="EMBL" id="KV454292">
    <property type="protein sequence ID" value="ODQ74357.1"/>
    <property type="molecule type" value="Genomic_DNA"/>
</dbReference>
<dbReference type="GO" id="GO:1990526">
    <property type="term" value="C:Ste12p-Dig1p-Dig2p complex"/>
    <property type="evidence" value="ECO:0007669"/>
    <property type="project" value="TreeGrafter"/>
</dbReference>
<comment type="subcellular location">
    <subcellularLocation>
        <location evidence="1">Nucleus</location>
    </subcellularLocation>
</comment>
<evidence type="ECO:0000313" key="12">
    <source>
        <dbReference type="EMBL" id="ODQ74357.1"/>
    </source>
</evidence>
<dbReference type="SMART" id="SM00424">
    <property type="entry name" value="STE"/>
    <property type="match status" value="1"/>
</dbReference>
<protein>
    <recommendedName>
        <fullName evidence="11">C2H2-type domain-containing protein</fullName>
    </recommendedName>
</protein>
<keyword evidence="7" id="KW-0539">Nucleus</keyword>
<feature type="compositionally biased region" description="Low complexity" evidence="10">
    <location>
        <begin position="606"/>
        <end position="617"/>
    </location>
</feature>
<gene>
    <name evidence="12" type="ORF">LIPSTDRAFT_2345</name>
</gene>
<keyword evidence="3 9" id="KW-0863">Zinc-finger</keyword>
<feature type="compositionally biased region" description="Basic residues" evidence="10">
    <location>
        <begin position="750"/>
        <end position="763"/>
    </location>
</feature>
<dbReference type="PANTHER" id="PTHR47427">
    <property type="entry name" value="PROTEIN STE12"/>
    <property type="match status" value="1"/>
</dbReference>
<dbReference type="PANTHER" id="PTHR47427:SF1">
    <property type="entry name" value="PROTEIN STE12"/>
    <property type="match status" value="1"/>
</dbReference>
<name>A0A1E3QBG1_LIPST</name>
<comment type="similarity">
    <text evidence="8">Belongs to the STE12 transcription factor family.</text>
</comment>
<dbReference type="SMART" id="SM00355">
    <property type="entry name" value="ZnF_C2H2"/>
    <property type="match status" value="2"/>
</dbReference>
<evidence type="ECO:0000313" key="13">
    <source>
        <dbReference type="Proteomes" id="UP000094385"/>
    </source>
</evidence>
<dbReference type="InterPro" id="IPR013087">
    <property type="entry name" value="Znf_C2H2_type"/>
</dbReference>
<dbReference type="Pfam" id="PF02200">
    <property type="entry name" value="STE"/>
    <property type="match status" value="1"/>
</dbReference>
<dbReference type="STRING" id="675824.A0A1E3QBG1"/>
<evidence type="ECO:0000256" key="10">
    <source>
        <dbReference type="SAM" id="MobiDB-lite"/>
    </source>
</evidence>
<feature type="domain" description="C2H2-type" evidence="11">
    <location>
        <begin position="651"/>
        <end position="673"/>
    </location>
</feature>
<dbReference type="GO" id="GO:2000220">
    <property type="term" value="P:regulation of pseudohyphal growth"/>
    <property type="evidence" value="ECO:0007669"/>
    <property type="project" value="TreeGrafter"/>
</dbReference>
<dbReference type="PROSITE" id="PS00028">
    <property type="entry name" value="ZINC_FINGER_C2H2_1"/>
    <property type="match status" value="2"/>
</dbReference>
<dbReference type="GO" id="GO:0008270">
    <property type="term" value="F:zinc ion binding"/>
    <property type="evidence" value="ECO:0007669"/>
    <property type="project" value="UniProtKB-KW"/>
</dbReference>
<feature type="region of interest" description="Disordered" evidence="10">
    <location>
        <begin position="729"/>
        <end position="818"/>
    </location>
</feature>
<evidence type="ECO:0000256" key="7">
    <source>
        <dbReference type="ARBA" id="ARBA00023242"/>
    </source>
</evidence>
<dbReference type="GO" id="GO:0005634">
    <property type="term" value="C:nucleus"/>
    <property type="evidence" value="ECO:0007669"/>
    <property type="project" value="UniProtKB-SubCell"/>
</dbReference>